<name>A0ABD3I5R3_9MARC</name>
<proteinExistence type="predicted"/>
<reference evidence="1 2" key="1">
    <citation type="submission" date="2024-09" db="EMBL/GenBank/DDBJ databases">
        <title>Chromosome-scale assembly of Riccia sorocarpa.</title>
        <authorList>
            <person name="Paukszto L."/>
        </authorList>
    </citation>
    <scope>NUCLEOTIDE SEQUENCE [LARGE SCALE GENOMIC DNA]</scope>
    <source>
        <strain evidence="1">LP-2024</strain>
        <tissue evidence="1">Aerial parts of the thallus</tissue>
    </source>
</reference>
<accession>A0ABD3I5R3</accession>
<dbReference type="AlphaFoldDB" id="A0ABD3I5R3"/>
<evidence type="ECO:0000313" key="1">
    <source>
        <dbReference type="EMBL" id="KAL3698841.1"/>
    </source>
</evidence>
<gene>
    <name evidence="1" type="ORF">R1sor_012917</name>
</gene>
<comment type="caution">
    <text evidence="1">The sequence shown here is derived from an EMBL/GenBank/DDBJ whole genome shotgun (WGS) entry which is preliminary data.</text>
</comment>
<sequence>MSAADNGLDEAGNGAIAAGMAIIEGTLNDVQTAVFNGEHRVFERLRVHVVSFDGPCPWPSRYTYMACGMPLPDGRACLKSVERRLTCSDGHLWSEHHPYFAFSSDSRMGPCAVDL</sequence>
<dbReference type="Proteomes" id="UP001633002">
    <property type="component" value="Unassembled WGS sequence"/>
</dbReference>
<organism evidence="1 2">
    <name type="scientific">Riccia sorocarpa</name>
    <dbReference type="NCBI Taxonomy" id="122646"/>
    <lineage>
        <taxon>Eukaryota</taxon>
        <taxon>Viridiplantae</taxon>
        <taxon>Streptophyta</taxon>
        <taxon>Embryophyta</taxon>
        <taxon>Marchantiophyta</taxon>
        <taxon>Marchantiopsida</taxon>
        <taxon>Marchantiidae</taxon>
        <taxon>Marchantiales</taxon>
        <taxon>Ricciaceae</taxon>
        <taxon>Riccia</taxon>
    </lineage>
</organism>
<keyword evidence="2" id="KW-1185">Reference proteome</keyword>
<protein>
    <submittedName>
        <fullName evidence="1">Uncharacterized protein</fullName>
    </submittedName>
</protein>
<evidence type="ECO:0000313" key="2">
    <source>
        <dbReference type="Proteomes" id="UP001633002"/>
    </source>
</evidence>
<dbReference type="EMBL" id="JBJQOH010000002">
    <property type="protein sequence ID" value="KAL3698841.1"/>
    <property type="molecule type" value="Genomic_DNA"/>
</dbReference>